<evidence type="ECO:0000256" key="1">
    <source>
        <dbReference type="ARBA" id="ARBA00004651"/>
    </source>
</evidence>
<dbReference type="GO" id="GO:0005524">
    <property type="term" value="F:ATP binding"/>
    <property type="evidence" value="ECO:0007669"/>
    <property type="project" value="UniProtKB-KW"/>
</dbReference>
<dbReference type="InterPro" id="IPR005074">
    <property type="entry name" value="Peptidase_C39"/>
</dbReference>
<dbReference type="Gene3D" id="1.20.1560.10">
    <property type="entry name" value="ABC transporter type 1, transmembrane domain"/>
    <property type="match status" value="1"/>
</dbReference>
<dbReference type="Pfam" id="PF00005">
    <property type="entry name" value="ABC_tran"/>
    <property type="match status" value="1"/>
</dbReference>
<evidence type="ECO:0000256" key="6">
    <source>
        <dbReference type="ARBA" id="ARBA00022840"/>
    </source>
</evidence>
<dbReference type="PROSITE" id="PS50929">
    <property type="entry name" value="ABC_TM1F"/>
    <property type="match status" value="1"/>
</dbReference>
<dbReference type="GO" id="GO:0006508">
    <property type="term" value="P:proteolysis"/>
    <property type="evidence" value="ECO:0007669"/>
    <property type="project" value="InterPro"/>
</dbReference>
<dbReference type="PROSITE" id="PS50893">
    <property type="entry name" value="ABC_TRANSPORTER_2"/>
    <property type="match status" value="1"/>
</dbReference>
<comment type="subcellular location">
    <subcellularLocation>
        <location evidence="1">Cell membrane</location>
        <topology evidence="1">Multi-pass membrane protein</topology>
    </subcellularLocation>
</comment>
<dbReference type="GO" id="GO:0034040">
    <property type="term" value="F:ATPase-coupled lipid transmembrane transporter activity"/>
    <property type="evidence" value="ECO:0007669"/>
    <property type="project" value="TreeGrafter"/>
</dbReference>
<evidence type="ECO:0000313" key="14">
    <source>
        <dbReference type="Proteomes" id="UP001162318"/>
    </source>
</evidence>
<keyword evidence="4 9" id="KW-0812">Transmembrane</keyword>
<sequence>MVRQTESGECALAALAMIANYHGNPIGLAELRRRFRASSRGSTLEFLMHMAEAIGFSARPISIPLEGLAHIHLPAILHWNMNHFVVVERIRADKVLIHDPEGMSDWLPIEAMSRHFTGIALELRQVRRFDEAQPRPRLDPVKLLQGASGIRRSLFQILTLSIFLELYTLISPFYLRLAVDVVLPSRSLNLMTVLAIGFALLTATNALTSLLRSLVIAFANAAVGRTLYVNVARKLLRLPIDWYERRHIGDVMSRLQSTAPIRQLLTENSIGAFIDGCLGALSLVVMLTYSLQLSMVAIGFLVMISIGKMAFLAPKQRVQETAIAMAGREQSVMMETLRGITTLRVLGGEEDRLQYWQRRLADSVTANLSVARVNVWQESVGTSLNALESVISIYLAIGLVLSADFSLGMVFAYMAYKTQFLRRTSSLLDQIIAFRMLRLHVDRLADIMLTDEDKAFDREAISARTLSGRVELRGVAFRYAPTDPYVLSGVDLVIEPGEHVAITGPSGEGKSTLIKIILGLIEPSEGAVFVDGIRLTDFGLKSYRAQVGSVLQNDGIFAGSIAENIALFDNASDMDRVVASAKAAALHDDIAAMPMGYETLVGDMGAAISGGQKQRLILARALYRQPRLLVVDEGTSHLDEDKERLVNAAISALGVTRIVVAHRRETIASADRILRLSDGKLGDVAHSAMEE</sequence>
<evidence type="ECO:0000259" key="12">
    <source>
        <dbReference type="PROSITE" id="PS50990"/>
    </source>
</evidence>
<evidence type="ECO:0000256" key="3">
    <source>
        <dbReference type="ARBA" id="ARBA00022475"/>
    </source>
</evidence>
<dbReference type="GO" id="GO:0140359">
    <property type="term" value="F:ABC-type transporter activity"/>
    <property type="evidence" value="ECO:0007669"/>
    <property type="project" value="InterPro"/>
</dbReference>
<keyword evidence="5" id="KW-0547">Nucleotide-binding</keyword>
<gene>
    <name evidence="13" type="ORF">N5J77_06060</name>
</gene>
<evidence type="ECO:0000256" key="4">
    <source>
        <dbReference type="ARBA" id="ARBA00022692"/>
    </source>
</evidence>
<evidence type="ECO:0000256" key="2">
    <source>
        <dbReference type="ARBA" id="ARBA00022448"/>
    </source>
</evidence>
<feature type="transmembrane region" description="Helical" evidence="9">
    <location>
        <begin position="154"/>
        <end position="175"/>
    </location>
</feature>
<dbReference type="Proteomes" id="UP001162318">
    <property type="component" value="Unassembled WGS sequence"/>
</dbReference>
<reference evidence="13" key="1">
    <citation type="submission" date="2022-09" db="EMBL/GenBank/DDBJ databases">
        <title>Intensive care unit water sources are persistently colonized with multi-drug resistant bacteria and are the site of extensive horizontal gene transfer of antibiotic resistance genes.</title>
        <authorList>
            <person name="Diorio-Toth L."/>
        </authorList>
    </citation>
    <scope>NUCLEOTIDE SEQUENCE</scope>
    <source>
        <strain evidence="13">GD03659</strain>
    </source>
</reference>
<comment type="caution">
    <text evidence="13">The sequence shown here is derived from an EMBL/GenBank/DDBJ whole genome shotgun (WGS) entry which is preliminary data.</text>
</comment>
<dbReference type="GO" id="GO:0005886">
    <property type="term" value="C:plasma membrane"/>
    <property type="evidence" value="ECO:0007669"/>
    <property type="project" value="UniProtKB-SubCell"/>
</dbReference>
<keyword evidence="6" id="KW-0067">ATP-binding</keyword>
<dbReference type="CDD" id="cd18567">
    <property type="entry name" value="ABC_6TM_CvaB_RaxB_like"/>
    <property type="match status" value="1"/>
</dbReference>
<dbReference type="SMART" id="SM00382">
    <property type="entry name" value="AAA"/>
    <property type="match status" value="1"/>
</dbReference>
<dbReference type="EMBL" id="JAOCKX010000006">
    <property type="protein sequence ID" value="MDH2130682.1"/>
    <property type="molecule type" value="Genomic_DNA"/>
</dbReference>
<dbReference type="InterPro" id="IPR003439">
    <property type="entry name" value="ABC_transporter-like_ATP-bd"/>
</dbReference>
<feature type="domain" description="ABC transmembrane type-1" evidence="11">
    <location>
        <begin position="157"/>
        <end position="436"/>
    </location>
</feature>
<dbReference type="InterPro" id="IPR039421">
    <property type="entry name" value="Type_1_exporter"/>
</dbReference>
<evidence type="ECO:0000259" key="11">
    <source>
        <dbReference type="PROSITE" id="PS50929"/>
    </source>
</evidence>
<dbReference type="Gene3D" id="3.90.70.10">
    <property type="entry name" value="Cysteine proteinases"/>
    <property type="match status" value="1"/>
</dbReference>
<dbReference type="Pfam" id="PF00664">
    <property type="entry name" value="ABC_membrane"/>
    <property type="match status" value="1"/>
</dbReference>
<dbReference type="InterPro" id="IPR036640">
    <property type="entry name" value="ABC1_TM_sf"/>
</dbReference>
<dbReference type="Pfam" id="PF03412">
    <property type="entry name" value="Peptidase_C39"/>
    <property type="match status" value="1"/>
</dbReference>
<dbReference type="GO" id="GO:0008233">
    <property type="term" value="F:peptidase activity"/>
    <property type="evidence" value="ECO:0007669"/>
    <property type="project" value="InterPro"/>
</dbReference>
<dbReference type="SUPFAM" id="SSF90123">
    <property type="entry name" value="ABC transporter transmembrane region"/>
    <property type="match status" value="1"/>
</dbReference>
<feature type="transmembrane region" description="Helical" evidence="9">
    <location>
        <begin position="393"/>
        <end position="416"/>
    </location>
</feature>
<keyword evidence="7 9" id="KW-1133">Transmembrane helix</keyword>
<accession>A0AA42WV02</accession>
<evidence type="ECO:0000259" key="10">
    <source>
        <dbReference type="PROSITE" id="PS50893"/>
    </source>
</evidence>
<keyword evidence="2" id="KW-0813">Transport</keyword>
<dbReference type="PANTHER" id="PTHR24221:SF606">
    <property type="entry name" value="COLICIN V SECRETION-PROCESSING ATP-BINDING PROTEIN"/>
    <property type="match status" value="1"/>
</dbReference>
<dbReference type="PROSITE" id="PS00211">
    <property type="entry name" value="ABC_TRANSPORTER_1"/>
    <property type="match status" value="1"/>
</dbReference>
<dbReference type="PANTHER" id="PTHR24221">
    <property type="entry name" value="ATP-BINDING CASSETTE SUB-FAMILY B"/>
    <property type="match status" value="1"/>
</dbReference>
<dbReference type="InterPro" id="IPR011527">
    <property type="entry name" value="ABC1_TM_dom"/>
</dbReference>
<keyword evidence="3" id="KW-1003">Cell membrane</keyword>
<organism evidence="13 14">
    <name type="scientific">Sphingobium yanoikuyae</name>
    <name type="common">Sphingomonas yanoikuyae</name>
    <dbReference type="NCBI Taxonomy" id="13690"/>
    <lineage>
        <taxon>Bacteria</taxon>
        <taxon>Pseudomonadati</taxon>
        <taxon>Pseudomonadota</taxon>
        <taxon>Alphaproteobacteria</taxon>
        <taxon>Sphingomonadales</taxon>
        <taxon>Sphingomonadaceae</taxon>
        <taxon>Sphingobium</taxon>
    </lineage>
</organism>
<feature type="transmembrane region" description="Helical" evidence="9">
    <location>
        <begin position="270"/>
        <end position="289"/>
    </location>
</feature>
<dbReference type="InterPro" id="IPR003593">
    <property type="entry name" value="AAA+_ATPase"/>
</dbReference>
<dbReference type="InterPro" id="IPR027417">
    <property type="entry name" value="P-loop_NTPase"/>
</dbReference>
<evidence type="ECO:0000256" key="8">
    <source>
        <dbReference type="ARBA" id="ARBA00023136"/>
    </source>
</evidence>
<dbReference type="Gene3D" id="3.40.50.300">
    <property type="entry name" value="P-loop containing nucleotide triphosphate hydrolases"/>
    <property type="match status" value="1"/>
</dbReference>
<evidence type="ECO:0000256" key="7">
    <source>
        <dbReference type="ARBA" id="ARBA00022989"/>
    </source>
</evidence>
<dbReference type="InterPro" id="IPR017871">
    <property type="entry name" value="ABC_transporter-like_CS"/>
</dbReference>
<protein>
    <submittedName>
        <fullName evidence="13">Peptidase domain-containing ABC transporter</fullName>
    </submittedName>
</protein>
<dbReference type="GO" id="GO:0016887">
    <property type="term" value="F:ATP hydrolysis activity"/>
    <property type="evidence" value="ECO:0007669"/>
    <property type="project" value="InterPro"/>
</dbReference>
<evidence type="ECO:0000256" key="5">
    <source>
        <dbReference type="ARBA" id="ARBA00022741"/>
    </source>
</evidence>
<name>A0AA42WV02_SPHYA</name>
<dbReference type="RefSeq" id="WP_269454119.1">
    <property type="nucleotide sequence ID" value="NZ_JAOCKX010000006.1"/>
</dbReference>
<evidence type="ECO:0000313" key="13">
    <source>
        <dbReference type="EMBL" id="MDH2130682.1"/>
    </source>
</evidence>
<dbReference type="PROSITE" id="PS50990">
    <property type="entry name" value="PEPTIDASE_C39"/>
    <property type="match status" value="1"/>
</dbReference>
<dbReference type="FunFam" id="3.40.50.300:FF:000299">
    <property type="entry name" value="ABC transporter ATP-binding protein/permease"/>
    <property type="match status" value="1"/>
</dbReference>
<feature type="transmembrane region" description="Helical" evidence="9">
    <location>
        <begin position="295"/>
        <end position="313"/>
    </location>
</feature>
<feature type="domain" description="Peptidase C39" evidence="12">
    <location>
        <begin position="4"/>
        <end position="123"/>
    </location>
</feature>
<proteinExistence type="predicted"/>
<feature type="domain" description="ABC transporter" evidence="10">
    <location>
        <begin position="470"/>
        <end position="689"/>
    </location>
</feature>
<keyword evidence="8 9" id="KW-0472">Membrane</keyword>
<dbReference type="SUPFAM" id="SSF52540">
    <property type="entry name" value="P-loop containing nucleoside triphosphate hydrolases"/>
    <property type="match status" value="1"/>
</dbReference>
<dbReference type="AlphaFoldDB" id="A0AA42WV02"/>
<evidence type="ECO:0000256" key="9">
    <source>
        <dbReference type="SAM" id="Phobius"/>
    </source>
</evidence>